<proteinExistence type="predicted"/>
<dbReference type="EMBL" id="MWDB01000003">
    <property type="protein sequence ID" value="OQB42352.1"/>
    <property type="molecule type" value="Genomic_DNA"/>
</dbReference>
<dbReference type="Proteomes" id="UP000485621">
    <property type="component" value="Unassembled WGS sequence"/>
</dbReference>
<organism evidence="1">
    <name type="scientific">candidate division CPR1 bacterium ADurb.Bin160</name>
    <dbReference type="NCBI Taxonomy" id="1852826"/>
    <lineage>
        <taxon>Bacteria</taxon>
        <taxon>candidate division CPR1</taxon>
    </lineage>
</organism>
<dbReference type="AlphaFoldDB" id="A0A1V5ZQU7"/>
<evidence type="ECO:0000313" key="1">
    <source>
        <dbReference type="EMBL" id="OQB42352.1"/>
    </source>
</evidence>
<reference evidence="1" key="1">
    <citation type="submission" date="2017-02" db="EMBL/GenBank/DDBJ databases">
        <title>Delving into the versatile metabolic prowess of the omnipresent phylum Bacteroidetes.</title>
        <authorList>
            <person name="Nobu M.K."/>
            <person name="Mei R."/>
            <person name="Narihiro T."/>
            <person name="Kuroda K."/>
            <person name="Liu W.-T."/>
        </authorList>
    </citation>
    <scope>NUCLEOTIDE SEQUENCE</scope>
    <source>
        <strain evidence="1">ADurb.Bin160</strain>
    </source>
</reference>
<accession>A0A1V5ZQU7</accession>
<protein>
    <submittedName>
        <fullName evidence="1">Uncharacterized protein</fullName>
    </submittedName>
</protein>
<comment type="caution">
    <text evidence="1">The sequence shown here is derived from an EMBL/GenBank/DDBJ whole genome shotgun (WGS) entry which is preliminary data.</text>
</comment>
<name>A0A1V5ZQU7_9BACT</name>
<sequence length="50" mass="6131">MEKQLRLKPFSSKKELKDFFDKSSRRLIEARETEPMLRNGMKYARYRLAH</sequence>
<gene>
    <name evidence="1" type="ORF">BWY04_00230</name>
</gene>